<proteinExistence type="predicted"/>
<sequence>MNSLVLIRTHFEEKQTLGQLFVLNDQADELFSCFTLELPWKDNEQFVSCIPAGRYKVVPRNSEKYGDHLHILGVPDRSLILIHEANFYFELLGCICIGRKQLDINGDSLKDVTSSVATKNKLLSFITQPTEISIS</sequence>
<dbReference type="RefSeq" id="WP_112785818.1">
    <property type="nucleotide sequence ID" value="NZ_CP030041.1"/>
</dbReference>
<dbReference type="EMBL" id="CP030041">
    <property type="protein sequence ID" value="AWW32445.1"/>
    <property type="molecule type" value="Genomic_DNA"/>
</dbReference>
<evidence type="ECO:0000313" key="3">
    <source>
        <dbReference type="Proteomes" id="UP000248688"/>
    </source>
</evidence>
<name>A0A2Z4INH5_9BACT</name>
<gene>
    <name evidence="2" type="ORF">DN752_21120</name>
</gene>
<dbReference type="AlphaFoldDB" id="A0A2Z4INH5"/>
<dbReference type="Proteomes" id="UP000248688">
    <property type="component" value="Chromosome"/>
</dbReference>
<feature type="domain" description="DUF5675" evidence="1">
    <location>
        <begin position="6"/>
        <end position="125"/>
    </location>
</feature>
<accession>A0A2Z4INH5</accession>
<evidence type="ECO:0000313" key="2">
    <source>
        <dbReference type="EMBL" id="AWW32445.1"/>
    </source>
</evidence>
<dbReference type="OrthoDB" id="707810at2"/>
<organism evidence="2 3">
    <name type="scientific">Echinicola strongylocentroti</name>
    <dbReference type="NCBI Taxonomy" id="1795355"/>
    <lineage>
        <taxon>Bacteria</taxon>
        <taxon>Pseudomonadati</taxon>
        <taxon>Bacteroidota</taxon>
        <taxon>Cytophagia</taxon>
        <taxon>Cytophagales</taxon>
        <taxon>Cyclobacteriaceae</taxon>
        <taxon>Echinicola</taxon>
    </lineage>
</organism>
<protein>
    <recommendedName>
        <fullName evidence="1">DUF5675 domain-containing protein</fullName>
    </recommendedName>
</protein>
<keyword evidence="3" id="KW-1185">Reference proteome</keyword>
<evidence type="ECO:0000259" key="1">
    <source>
        <dbReference type="Pfam" id="PF18925"/>
    </source>
</evidence>
<dbReference type="InterPro" id="IPR043732">
    <property type="entry name" value="DUF5675"/>
</dbReference>
<dbReference type="Pfam" id="PF18925">
    <property type="entry name" value="DUF5675"/>
    <property type="match status" value="1"/>
</dbReference>
<reference evidence="2 3" key="1">
    <citation type="submission" date="2018-06" db="EMBL/GenBank/DDBJ databases">
        <title>Echinicola strongylocentroti sp. nov., isolated from a sea urchin Strongylocentrotus intermedius.</title>
        <authorList>
            <person name="Bae S.S."/>
        </authorList>
    </citation>
    <scope>NUCLEOTIDE SEQUENCE [LARGE SCALE GENOMIC DNA]</scope>
    <source>
        <strain evidence="2 3">MEBiC08714</strain>
    </source>
</reference>
<dbReference type="KEGG" id="est:DN752_21120"/>